<evidence type="ECO:0000313" key="2">
    <source>
        <dbReference type="EnsemblMetazoa" id="AATE017988-PA.1"/>
    </source>
</evidence>
<feature type="compositionally biased region" description="Polar residues" evidence="1">
    <location>
        <begin position="1"/>
        <end position="15"/>
    </location>
</feature>
<sequence>MSSTAIATANQQQGAAPTAPSAGDGKQPEDGAISVIRPDLDKRRIQRMFSWTAESPAVTAMVPQRDVCFIWTLVVCVAPFASIERTRVQPSAVVSSQFKFKLTIENSISLPAVIDLPK</sequence>
<evidence type="ECO:0000256" key="1">
    <source>
        <dbReference type="SAM" id="MobiDB-lite"/>
    </source>
</evidence>
<feature type="region of interest" description="Disordered" evidence="1">
    <location>
        <begin position="1"/>
        <end position="36"/>
    </location>
</feature>
<dbReference type="VEuPathDB" id="VectorBase:AATE017988"/>
<proteinExistence type="predicted"/>
<name>A0A182JH47_ANOAO</name>
<dbReference type="EnsemblMetazoa" id="AATE017988-RA">
    <property type="protein sequence ID" value="AATE017988-PA.1"/>
    <property type="gene ID" value="AATE017988"/>
</dbReference>
<accession>A0A182JH47</accession>
<dbReference type="AlphaFoldDB" id="A0A182JH47"/>
<reference evidence="2" key="1">
    <citation type="submission" date="2022-08" db="UniProtKB">
        <authorList>
            <consortium name="EnsemblMetazoa"/>
        </authorList>
    </citation>
    <scope>IDENTIFICATION</scope>
    <source>
        <strain evidence="2">EBRO</strain>
    </source>
</reference>
<protein>
    <submittedName>
        <fullName evidence="2">Uncharacterized protein</fullName>
    </submittedName>
</protein>
<organism evidence="2">
    <name type="scientific">Anopheles atroparvus</name>
    <name type="common">European mosquito</name>
    <dbReference type="NCBI Taxonomy" id="41427"/>
    <lineage>
        <taxon>Eukaryota</taxon>
        <taxon>Metazoa</taxon>
        <taxon>Ecdysozoa</taxon>
        <taxon>Arthropoda</taxon>
        <taxon>Hexapoda</taxon>
        <taxon>Insecta</taxon>
        <taxon>Pterygota</taxon>
        <taxon>Neoptera</taxon>
        <taxon>Endopterygota</taxon>
        <taxon>Diptera</taxon>
        <taxon>Nematocera</taxon>
        <taxon>Culicoidea</taxon>
        <taxon>Culicidae</taxon>
        <taxon>Anophelinae</taxon>
        <taxon>Anopheles</taxon>
    </lineage>
</organism>